<accession>A0AA35RB49</accession>
<gene>
    <name evidence="1" type="ORF">GBAR_LOCUS4975</name>
</gene>
<comment type="caution">
    <text evidence="1">The sequence shown here is derived from an EMBL/GenBank/DDBJ whole genome shotgun (WGS) entry which is preliminary data.</text>
</comment>
<keyword evidence="2" id="KW-1185">Reference proteome</keyword>
<organism evidence="1 2">
    <name type="scientific">Geodia barretti</name>
    <name type="common">Barrett's horny sponge</name>
    <dbReference type="NCBI Taxonomy" id="519541"/>
    <lineage>
        <taxon>Eukaryota</taxon>
        <taxon>Metazoa</taxon>
        <taxon>Porifera</taxon>
        <taxon>Demospongiae</taxon>
        <taxon>Heteroscleromorpha</taxon>
        <taxon>Tetractinellida</taxon>
        <taxon>Astrophorina</taxon>
        <taxon>Geodiidae</taxon>
        <taxon>Geodia</taxon>
    </lineage>
</organism>
<dbReference type="EMBL" id="CASHTH010000735">
    <property type="protein sequence ID" value="CAI8006932.1"/>
    <property type="molecule type" value="Genomic_DNA"/>
</dbReference>
<proteinExistence type="predicted"/>
<evidence type="ECO:0000313" key="2">
    <source>
        <dbReference type="Proteomes" id="UP001174909"/>
    </source>
</evidence>
<name>A0AA35RB49_GEOBA</name>
<protein>
    <submittedName>
        <fullName evidence="1">Uncharacterized protein</fullName>
    </submittedName>
</protein>
<evidence type="ECO:0000313" key="1">
    <source>
        <dbReference type="EMBL" id="CAI8006932.1"/>
    </source>
</evidence>
<dbReference type="Proteomes" id="UP001174909">
    <property type="component" value="Unassembled WGS sequence"/>
</dbReference>
<dbReference type="AlphaFoldDB" id="A0AA35RB49"/>
<reference evidence="1" key="1">
    <citation type="submission" date="2023-03" db="EMBL/GenBank/DDBJ databases">
        <authorList>
            <person name="Steffen K."/>
            <person name="Cardenas P."/>
        </authorList>
    </citation>
    <scope>NUCLEOTIDE SEQUENCE</scope>
</reference>
<sequence length="29" mass="3343">MSEFSRGRLKVRMSSWGTCIGRYGPVDYC</sequence>